<proteinExistence type="predicted"/>
<gene>
    <name evidence="2" type="ORF">AQI70_10990</name>
</gene>
<dbReference type="OrthoDB" id="669100at2"/>
<reference evidence="2 3" key="1">
    <citation type="submission" date="2015-10" db="EMBL/GenBank/DDBJ databases">
        <title>Draft genome sequence of Streptomyces curacoi DSM 40107, type strain for the species Streptomyces curacoi.</title>
        <authorList>
            <person name="Ruckert C."/>
            <person name="Winkler A."/>
            <person name="Kalinowski J."/>
            <person name="Kampfer P."/>
            <person name="Glaeser S."/>
        </authorList>
    </citation>
    <scope>NUCLEOTIDE SEQUENCE [LARGE SCALE GENOMIC DNA]</scope>
    <source>
        <strain evidence="2 3">DSM 40107</strain>
    </source>
</reference>
<dbReference type="EMBL" id="LMWJ01000007">
    <property type="protein sequence ID" value="KUM78022.1"/>
    <property type="molecule type" value="Genomic_DNA"/>
</dbReference>
<evidence type="ECO:0000313" key="3">
    <source>
        <dbReference type="Proteomes" id="UP000054024"/>
    </source>
</evidence>
<keyword evidence="3" id="KW-1185">Reference proteome</keyword>
<sequence>MDLPQQHVGLCWPVQVGGAALVTVSSHPHLHKAVHTFVTGALAARSGPGPGQRHVALRPGRHADVGPLPGKDAYGR</sequence>
<dbReference type="Proteomes" id="UP000054024">
    <property type="component" value="Unassembled WGS sequence"/>
</dbReference>
<dbReference type="AlphaFoldDB" id="A0A117PE41"/>
<organism evidence="2 3">
    <name type="scientific">Streptomyces curacoi</name>
    <dbReference type="NCBI Taxonomy" id="146536"/>
    <lineage>
        <taxon>Bacteria</taxon>
        <taxon>Bacillati</taxon>
        <taxon>Actinomycetota</taxon>
        <taxon>Actinomycetes</taxon>
        <taxon>Kitasatosporales</taxon>
        <taxon>Streptomycetaceae</taxon>
        <taxon>Streptomyces</taxon>
    </lineage>
</organism>
<evidence type="ECO:0000313" key="2">
    <source>
        <dbReference type="EMBL" id="KUM78022.1"/>
    </source>
</evidence>
<feature type="region of interest" description="Disordered" evidence="1">
    <location>
        <begin position="44"/>
        <end position="76"/>
    </location>
</feature>
<evidence type="ECO:0000256" key="1">
    <source>
        <dbReference type="SAM" id="MobiDB-lite"/>
    </source>
</evidence>
<protein>
    <submittedName>
        <fullName evidence="2">Uncharacterized protein</fullName>
    </submittedName>
</protein>
<comment type="caution">
    <text evidence="2">The sequence shown here is derived from an EMBL/GenBank/DDBJ whole genome shotgun (WGS) entry which is preliminary data.</text>
</comment>
<name>A0A117PE41_9ACTN</name>
<accession>A0A117PE41</accession>